<dbReference type="GO" id="GO:0006260">
    <property type="term" value="P:DNA replication"/>
    <property type="evidence" value="ECO:0007669"/>
    <property type="project" value="TreeGrafter"/>
</dbReference>
<proteinExistence type="predicted"/>
<organism evidence="2 3">
    <name type="scientific">Filobacillus milosensis</name>
    <dbReference type="NCBI Taxonomy" id="94137"/>
    <lineage>
        <taxon>Bacteria</taxon>
        <taxon>Bacillati</taxon>
        <taxon>Bacillota</taxon>
        <taxon>Bacilli</taxon>
        <taxon>Bacillales</taxon>
        <taxon>Bacillaceae</taxon>
        <taxon>Filobacillus</taxon>
    </lineage>
</organism>
<dbReference type="PANTHER" id="PTHR30050:SF4">
    <property type="entry name" value="ATP-BINDING PROTEIN RV3427C IN INSERTION SEQUENCE-RELATED"/>
    <property type="match status" value="1"/>
</dbReference>
<dbReference type="AlphaFoldDB" id="A0A4Y8IC50"/>
<evidence type="ECO:0000313" key="3">
    <source>
        <dbReference type="Proteomes" id="UP000297975"/>
    </source>
</evidence>
<dbReference type="Gene3D" id="3.40.50.300">
    <property type="entry name" value="P-loop containing nucleotide triphosphate hydrolases"/>
    <property type="match status" value="1"/>
</dbReference>
<dbReference type="Proteomes" id="UP000297975">
    <property type="component" value="Unassembled WGS sequence"/>
</dbReference>
<accession>A0A4Y8IC50</accession>
<keyword evidence="3" id="KW-1185">Reference proteome</keyword>
<dbReference type="EMBL" id="SOPW01000058">
    <property type="protein sequence ID" value="TFB12624.1"/>
    <property type="molecule type" value="Genomic_DNA"/>
</dbReference>
<feature type="domain" description="IstB-like ATP-binding" evidence="1">
    <location>
        <begin position="12"/>
        <end position="145"/>
    </location>
</feature>
<sequence length="146" mass="17005">MNSSYQQLVKNLEYLKLKQMHEHLDDIIDTAVSNQQSFVETLVKWTNHEIDRREQNMVRSMVKVAAFPHLKEVKDFDFEFQPSVNKQQILDFTTLRFIEDKENIVFLGPSGVGKTHLATSIGIAAAKNRNSTYFIKCHELIQHLKK</sequence>
<name>A0A4Y8IC50_9BACI</name>
<evidence type="ECO:0000259" key="1">
    <source>
        <dbReference type="Pfam" id="PF01695"/>
    </source>
</evidence>
<feature type="non-terminal residue" evidence="2">
    <location>
        <position position="146"/>
    </location>
</feature>
<evidence type="ECO:0000313" key="2">
    <source>
        <dbReference type="EMBL" id="TFB12624.1"/>
    </source>
</evidence>
<dbReference type="CDD" id="cd00009">
    <property type="entry name" value="AAA"/>
    <property type="match status" value="1"/>
</dbReference>
<dbReference type="InterPro" id="IPR002611">
    <property type="entry name" value="IstB_ATP-bd"/>
</dbReference>
<dbReference type="GO" id="GO:0005524">
    <property type="term" value="F:ATP binding"/>
    <property type="evidence" value="ECO:0007669"/>
    <property type="project" value="InterPro"/>
</dbReference>
<dbReference type="PANTHER" id="PTHR30050">
    <property type="entry name" value="CHROMOSOMAL REPLICATION INITIATOR PROTEIN DNAA"/>
    <property type="match status" value="1"/>
</dbReference>
<dbReference type="Pfam" id="PF01695">
    <property type="entry name" value="IstB_IS21"/>
    <property type="match status" value="1"/>
</dbReference>
<dbReference type="RefSeq" id="WP_194840973.1">
    <property type="nucleotide sequence ID" value="NZ_SOPW01000058.1"/>
</dbReference>
<protein>
    <submittedName>
        <fullName evidence="2">Transposase</fullName>
    </submittedName>
</protein>
<reference evidence="2 3" key="1">
    <citation type="submission" date="2019-03" db="EMBL/GenBank/DDBJ databases">
        <authorList>
            <person name="He R.-H."/>
        </authorList>
    </citation>
    <scope>NUCLEOTIDE SEQUENCE [LARGE SCALE GENOMIC DNA]</scope>
    <source>
        <strain evidence="3">SH 714</strain>
    </source>
</reference>
<dbReference type="SUPFAM" id="SSF52540">
    <property type="entry name" value="P-loop containing nucleoside triphosphate hydrolases"/>
    <property type="match status" value="1"/>
</dbReference>
<gene>
    <name evidence="2" type="ORF">E3U55_17165</name>
</gene>
<comment type="caution">
    <text evidence="2">The sequence shown here is derived from an EMBL/GenBank/DDBJ whole genome shotgun (WGS) entry which is preliminary data.</text>
</comment>
<dbReference type="InterPro" id="IPR027417">
    <property type="entry name" value="P-loop_NTPase"/>
</dbReference>